<keyword evidence="3" id="KW-0998">Cell outer membrane</keyword>
<dbReference type="SUPFAM" id="SSF56935">
    <property type="entry name" value="Porins"/>
    <property type="match status" value="1"/>
</dbReference>
<dbReference type="GO" id="GO:0030246">
    <property type="term" value="F:carbohydrate binding"/>
    <property type="evidence" value="ECO:0007669"/>
    <property type="project" value="InterPro"/>
</dbReference>
<evidence type="ECO:0000256" key="3">
    <source>
        <dbReference type="ARBA" id="ARBA00023237"/>
    </source>
</evidence>
<accession>A0A5B9EDD1</accession>
<dbReference type="GO" id="GO:0009279">
    <property type="term" value="C:cell outer membrane"/>
    <property type="evidence" value="ECO:0007669"/>
    <property type="project" value="UniProtKB-SubCell"/>
</dbReference>
<feature type="signal peptide" evidence="4">
    <location>
        <begin position="1"/>
        <end position="37"/>
    </location>
</feature>
<keyword evidence="7" id="KW-1185">Reference proteome</keyword>
<protein>
    <submittedName>
        <fullName evidence="6">TonB-dependent receptor</fullName>
    </submittedName>
</protein>
<evidence type="ECO:0000313" key="7">
    <source>
        <dbReference type="Proteomes" id="UP000321820"/>
    </source>
</evidence>
<proteinExistence type="predicted"/>
<dbReference type="InterPro" id="IPR057601">
    <property type="entry name" value="Oar-like_b-barrel"/>
</dbReference>
<dbReference type="EMBL" id="CP042806">
    <property type="protein sequence ID" value="QEE28401.1"/>
    <property type="molecule type" value="Genomic_DNA"/>
</dbReference>
<dbReference type="Pfam" id="PF13620">
    <property type="entry name" value="CarboxypepD_reg"/>
    <property type="match status" value="1"/>
</dbReference>
<keyword evidence="2" id="KW-0472">Membrane</keyword>
<dbReference type="SUPFAM" id="SSF49452">
    <property type="entry name" value="Starch-binding domain-like"/>
    <property type="match status" value="1"/>
</dbReference>
<name>A0A5B9EDD1_9BACT</name>
<evidence type="ECO:0000313" key="6">
    <source>
        <dbReference type="EMBL" id="QEE28401.1"/>
    </source>
</evidence>
<dbReference type="Proteomes" id="UP000321820">
    <property type="component" value="Chromosome"/>
</dbReference>
<dbReference type="KEGG" id="talb:FTW19_10550"/>
<dbReference type="OrthoDB" id="97893at2"/>
<reference evidence="6 7" key="1">
    <citation type="submission" date="2019-08" db="EMBL/GenBank/DDBJ databases">
        <title>Complete genome sequence of Terriglobus albidus strain ORNL.</title>
        <authorList>
            <person name="Podar M."/>
        </authorList>
    </citation>
    <scope>NUCLEOTIDE SEQUENCE [LARGE SCALE GENOMIC DNA]</scope>
    <source>
        <strain evidence="6 7">ORNL</strain>
    </source>
</reference>
<evidence type="ECO:0000256" key="4">
    <source>
        <dbReference type="SAM" id="SignalP"/>
    </source>
</evidence>
<organism evidence="6 7">
    <name type="scientific">Terriglobus albidus</name>
    <dbReference type="NCBI Taxonomy" id="1592106"/>
    <lineage>
        <taxon>Bacteria</taxon>
        <taxon>Pseudomonadati</taxon>
        <taxon>Acidobacteriota</taxon>
        <taxon>Terriglobia</taxon>
        <taxon>Terriglobales</taxon>
        <taxon>Acidobacteriaceae</taxon>
        <taxon>Terriglobus</taxon>
    </lineage>
</organism>
<keyword evidence="6" id="KW-0675">Receptor</keyword>
<dbReference type="Gene3D" id="2.60.40.1120">
    <property type="entry name" value="Carboxypeptidase-like, regulatory domain"/>
    <property type="match status" value="1"/>
</dbReference>
<keyword evidence="4" id="KW-0732">Signal</keyword>
<evidence type="ECO:0000256" key="1">
    <source>
        <dbReference type="ARBA" id="ARBA00004442"/>
    </source>
</evidence>
<dbReference type="Gene3D" id="2.40.170.20">
    <property type="entry name" value="TonB-dependent receptor, beta-barrel domain"/>
    <property type="match status" value="1"/>
</dbReference>
<gene>
    <name evidence="6" type="ORF">FTW19_10550</name>
</gene>
<feature type="domain" description="TonB-dependent transporter Oar-like beta-barrel" evidence="5">
    <location>
        <begin position="328"/>
        <end position="961"/>
    </location>
</feature>
<feature type="chain" id="PRO_5023102117" evidence="4">
    <location>
        <begin position="38"/>
        <end position="971"/>
    </location>
</feature>
<evidence type="ECO:0000259" key="5">
    <source>
        <dbReference type="Pfam" id="PF25183"/>
    </source>
</evidence>
<sequence length="971" mass="106476">MLVLRSFQVSETGGLPVTGKRLLLLLSSIFLAVSAYAQTAEIRVDVTDATGSVIVGAKVNVRNTETGLTQALTTDQSGLSRAAALPPGPYEVVTAMEGFSNDRSAINLTVGQIGELHVRLAAGSDTQTISVEASAPGLAVETSTTTVSGVITRQQLLDLPVINRSFIALAQLLPGGAPSLSGDARFGTQTAVGGSNVRSGYSTLVDGASLDHPIYGFSIVDVNQDSVREFRVLRNQFDAEYGRAGTAVVDVVTRSGTNKYDALFNYFGRRDALNARNYFNSGNQPPFSLNRYSTAVGGPVVRDRTHFFVADEYIKQTSAYYQALAASNPFASQVNGTYPNNTTEKTLQAKLDHQINEKNSGYLRYLWEQQDINETYAYNDNYSIAFHDVMGQWSHIFTPSMLNSFQLEFLDQNTYRFILAQGAQQVRPSFTLGAQPNKPQGYPRKRVGLNDTFYITKGRNTIKLGTRLTYEVLHFDSNYYGQGVWNFNTDAAFDINNSATWPTRLTIGSGFSTKVYKNSEQSYFIQDDVKLSPRLTMNAGLRYDFETDLRSQRYVAHLLNNSAYAGLSNYVSADRGNDWNNVQPRVGFAYDLMGKGTTVLRAAYGGYSVRNRPFFNMQGQTVTDNFTVQISDPNLLKYYPNTTAVLGGLSLQQYVALQGGRLIYLPGDHLNIPYVHELTAGVQHGFGRNSVLVVDFVRQIQTGLQTGHDANLPAIGPLNSAHPRPLKQFSTVTLFDSTTTSWNTALQVQFRTRYRRASVQTSYALGKVVSDGLNDNTAAPSDPFHLMGNADRGLDELDRRQVLTVAPMFYFPWGIQISGVAAVLTTTPFNITYGRDLDGDGNTSDRPAGLTKFAGGHANQHNLDLINAARTLKTATSFNGVTLPALNLSPVTMSQLAQGSGGSRVDVRGAKEFSFREVFKVNLFAEAYNIFNTPVFNAPTATISSTAFLTRSSAADPRQLQFGVRVTWNNR</sequence>
<comment type="subcellular location">
    <subcellularLocation>
        <location evidence="1">Cell outer membrane</location>
    </subcellularLocation>
</comment>
<evidence type="ECO:0000256" key="2">
    <source>
        <dbReference type="ARBA" id="ARBA00023136"/>
    </source>
</evidence>
<dbReference type="InterPro" id="IPR036942">
    <property type="entry name" value="Beta-barrel_TonB_sf"/>
</dbReference>
<dbReference type="InterPro" id="IPR013784">
    <property type="entry name" value="Carb-bd-like_fold"/>
</dbReference>
<dbReference type="Pfam" id="PF25183">
    <property type="entry name" value="OMP_b-brl_4"/>
    <property type="match status" value="1"/>
</dbReference>
<dbReference type="AlphaFoldDB" id="A0A5B9EDD1"/>